<evidence type="ECO:0000256" key="2">
    <source>
        <dbReference type="SAM" id="Phobius"/>
    </source>
</evidence>
<name>A0ABQ9ZRW5_9CRUS</name>
<reference evidence="3 4" key="1">
    <citation type="journal article" date="2023" name="Nucleic Acids Res.">
        <title>The hologenome of Daphnia magna reveals possible DNA methylation and microbiome-mediated evolution of the host genome.</title>
        <authorList>
            <person name="Chaturvedi A."/>
            <person name="Li X."/>
            <person name="Dhandapani V."/>
            <person name="Marshall H."/>
            <person name="Kissane S."/>
            <person name="Cuenca-Cambronero M."/>
            <person name="Asole G."/>
            <person name="Calvet F."/>
            <person name="Ruiz-Romero M."/>
            <person name="Marangio P."/>
            <person name="Guigo R."/>
            <person name="Rago D."/>
            <person name="Mirbahai L."/>
            <person name="Eastwood N."/>
            <person name="Colbourne J.K."/>
            <person name="Zhou J."/>
            <person name="Mallon E."/>
            <person name="Orsini L."/>
        </authorList>
    </citation>
    <scope>NUCLEOTIDE SEQUENCE [LARGE SCALE GENOMIC DNA]</scope>
    <source>
        <strain evidence="3">LRV0_1</strain>
    </source>
</reference>
<protein>
    <submittedName>
        <fullName evidence="3">Uncharacterized protein</fullName>
    </submittedName>
</protein>
<keyword evidence="2" id="KW-0812">Transmembrane</keyword>
<dbReference type="EMBL" id="JAOYFB010000005">
    <property type="protein sequence ID" value="KAK4015673.1"/>
    <property type="molecule type" value="Genomic_DNA"/>
</dbReference>
<sequence length="203" mass="22287">MSQVFGVPPPLYPPQQPVGVNGGTFFGQQYSPLGTLAAYKGDLIYPVFTIGFFLLGVVVIVKILLTLIGLLGAKLFHGFIPRSFDDLLERKRRSIDDVNNSPIDQAKLDGLTSVIMAALDSQQWYAKKKIRLMCELGDFVQQYDSAHLLASLAERLAPEDYLAHVKAFKNAGRCEEYKCGQSSGSTPDIQQGNAVSTKDEESL</sequence>
<evidence type="ECO:0000313" key="4">
    <source>
        <dbReference type="Proteomes" id="UP001234178"/>
    </source>
</evidence>
<keyword evidence="2" id="KW-1133">Transmembrane helix</keyword>
<gene>
    <name evidence="3" type="ORF">OUZ56_030648</name>
</gene>
<accession>A0ABQ9ZRW5</accession>
<feature type="compositionally biased region" description="Polar residues" evidence="1">
    <location>
        <begin position="180"/>
        <end position="196"/>
    </location>
</feature>
<proteinExistence type="predicted"/>
<feature type="transmembrane region" description="Helical" evidence="2">
    <location>
        <begin position="43"/>
        <end position="73"/>
    </location>
</feature>
<keyword evidence="2" id="KW-0472">Membrane</keyword>
<comment type="caution">
    <text evidence="3">The sequence shown here is derived from an EMBL/GenBank/DDBJ whole genome shotgun (WGS) entry which is preliminary data.</text>
</comment>
<keyword evidence="4" id="KW-1185">Reference proteome</keyword>
<evidence type="ECO:0000256" key="1">
    <source>
        <dbReference type="SAM" id="MobiDB-lite"/>
    </source>
</evidence>
<organism evidence="3 4">
    <name type="scientific">Daphnia magna</name>
    <dbReference type="NCBI Taxonomy" id="35525"/>
    <lineage>
        <taxon>Eukaryota</taxon>
        <taxon>Metazoa</taxon>
        <taxon>Ecdysozoa</taxon>
        <taxon>Arthropoda</taxon>
        <taxon>Crustacea</taxon>
        <taxon>Branchiopoda</taxon>
        <taxon>Diplostraca</taxon>
        <taxon>Cladocera</taxon>
        <taxon>Anomopoda</taxon>
        <taxon>Daphniidae</taxon>
        <taxon>Daphnia</taxon>
    </lineage>
</organism>
<evidence type="ECO:0000313" key="3">
    <source>
        <dbReference type="EMBL" id="KAK4015673.1"/>
    </source>
</evidence>
<feature type="region of interest" description="Disordered" evidence="1">
    <location>
        <begin position="179"/>
        <end position="203"/>
    </location>
</feature>
<dbReference type="Proteomes" id="UP001234178">
    <property type="component" value="Unassembled WGS sequence"/>
</dbReference>